<protein>
    <submittedName>
        <fullName evidence="1">Uncharacterized protein</fullName>
    </submittedName>
</protein>
<dbReference type="EMBL" id="DAAFWG010000022">
    <property type="protein sequence ID" value="HAB1693231.1"/>
    <property type="molecule type" value="Genomic_DNA"/>
</dbReference>
<reference evidence="1" key="2">
    <citation type="submission" date="2019-10" db="EMBL/GenBank/DDBJ databases">
        <authorList>
            <consortium name="NCBI Pathogen Detection Project"/>
        </authorList>
    </citation>
    <scope>NUCLEOTIDE SEQUENCE</scope>
    <source>
        <strain evidence="1">Salmonella enterica</strain>
    </source>
</reference>
<organism evidence="1">
    <name type="scientific">Salmonella enterica I</name>
    <dbReference type="NCBI Taxonomy" id="59201"/>
    <lineage>
        <taxon>Bacteria</taxon>
        <taxon>Pseudomonadati</taxon>
        <taxon>Pseudomonadota</taxon>
        <taxon>Gammaproteobacteria</taxon>
        <taxon>Enterobacterales</taxon>
        <taxon>Enterobacteriaceae</taxon>
        <taxon>Salmonella</taxon>
    </lineage>
</organism>
<accession>A0A3Y0NYG5</accession>
<evidence type="ECO:0000313" key="1">
    <source>
        <dbReference type="EMBL" id="HAB1693231.1"/>
    </source>
</evidence>
<name>A0A3Y0NYG5_SALET</name>
<evidence type="ECO:0000313" key="2">
    <source>
        <dbReference type="EMBL" id="HAB6123349.1"/>
    </source>
</evidence>
<gene>
    <name evidence="2" type="ORF">GB506_22665</name>
    <name evidence="1" type="ORF">GBY27_22525</name>
</gene>
<sequence>MANFNLGPRTAIAAVRDSLADIENWKKNGIPRREIVAVLNERYGLKISQVAFDKALYRLRKNTDGSSLATADSLPATEKSVSVAGAPENGFFLSVNDFRRVEDESQRLAESLRDSIGRRKGF</sequence>
<dbReference type="AlphaFoldDB" id="A0A3Y0NYG5"/>
<reference evidence="1" key="1">
    <citation type="journal article" date="2018" name="Genome Biol.">
        <title>SKESA: strategic k-mer extension for scrupulous assemblies.</title>
        <authorList>
            <person name="Souvorov A."/>
            <person name="Agarwala R."/>
            <person name="Lipman D.J."/>
        </authorList>
    </citation>
    <scope>NUCLEOTIDE SEQUENCE</scope>
    <source>
        <strain evidence="1">Salmonella enterica</strain>
    </source>
</reference>
<dbReference type="EMBL" id="DAAHHQ010000021">
    <property type="protein sequence ID" value="HAB6123349.1"/>
    <property type="molecule type" value="Genomic_DNA"/>
</dbReference>
<comment type="caution">
    <text evidence="1">The sequence shown here is derived from an EMBL/GenBank/DDBJ whole genome shotgun (WGS) entry which is preliminary data.</text>
</comment>
<proteinExistence type="predicted"/>